<sequence>MPSPTAVPAATARPTVADALTYFRRNPESLDDIEYGGSDAGQRQHAATLVRAALAAEPALPPHGPISCELVESFGDALAVSAGAVVDLVRKWHDGAFGEDVAAAVDQLRRDLHNWRFIGTPVTPLAQDGNDVVACHALGKVCEALNLAMDTPSDDIVAAIRAVSSPPAGDARTVAHRARTCRNCGLRVTCELCGTGREHDGPHWMHIVQAGQSPCRRLVPWSHNPGPIHPSNRFPPAGDTTTETVRERRVAGTHPDGNSRFHDDDLIRRFGLDIFLAHLSADGYTDLRVESRTVSTTRTESPWEEEQ</sequence>
<reference evidence="1 2" key="1">
    <citation type="submission" date="2019-02" db="EMBL/GenBank/DDBJ databases">
        <title>Sequencing the genomes of 1000 actinobacteria strains.</title>
        <authorList>
            <person name="Klenk H.-P."/>
        </authorList>
    </citation>
    <scope>NUCLEOTIDE SEQUENCE [LARGE SCALE GENOMIC DNA]</scope>
    <source>
        <strain evidence="1 2">DSM 45779</strain>
    </source>
</reference>
<organism evidence="1 2">
    <name type="scientific">Pseudonocardia sediminis</name>
    <dbReference type="NCBI Taxonomy" id="1397368"/>
    <lineage>
        <taxon>Bacteria</taxon>
        <taxon>Bacillati</taxon>
        <taxon>Actinomycetota</taxon>
        <taxon>Actinomycetes</taxon>
        <taxon>Pseudonocardiales</taxon>
        <taxon>Pseudonocardiaceae</taxon>
        <taxon>Pseudonocardia</taxon>
    </lineage>
</organism>
<dbReference type="Proteomes" id="UP000291591">
    <property type="component" value="Unassembled WGS sequence"/>
</dbReference>
<comment type="caution">
    <text evidence="1">The sequence shown here is derived from an EMBL/GenBank/DDBJ whole genome shotgun (WGS) entry which is preliminary data.</text>
</comment>
<proteinExistence type="predicted"/>
<dbReference type="AlphaFoldDB" id="A0A4Q7V220"/>
<dbReference type="RefSeq" id="WP_130291667.1">
    <property type="nucleotide sequence ID" value="NZ_SHKL01000001.1"/>
</dbReference>
<accession>A0A4Q7V220</accession>
<dbReference type="EMBL" id="SHKL01000001">
    <property type="protein sequence ID" value="RZT87524.1"/>
    <property type="molecule type" value="Genomic_DNA"/>
</dbReference>
<evidence type="ECO:0000313" key="1">
    <source>
        <dbReference type="EMBL" id="RZT87524.1"/>
    </source>
</evidence>
<evidence type="ECO:0000313" key="2">
    <source>
        <dbReference type="Proteomes" id="UP000291591"/>
    </source>
</evidence>
<keyword evidence="2" id="KW-1185">Reference proteome</keyword>
<gene>
    <name evidence="1" type="ORF">EV383_4449</name>
</gene>
<name>A0A4Q7V220_PSEST</name>
<protein>
    <submittedName>
        <fullName evidence="1">Uncharacterized protein</fullName>
    </submittedName>
</protein>
<dbReference type="OrthoDB" id="2973014at2"/>